<protein>
    <submittedName>
        <fullName evidence="2">Uncharacterized protein</fullName>
    </submittedName>
</protein>
<dbReference type="Proteomes" id="UP001304461">
    <property type="component" value="Unassembled WGS sequence"/>
</dbReference>
<accession>A0ABU5RVY7</accession>
<feature type="region of interest" description="Disordered" evidence="1">
    <location>
        <begin position="325"/>
        <end position="350"/>
    </location>
</feature>
<sequence length="350" mass="36060">MHDQELVSADLGHDVRGSHEAAQPIDHDLHQLIPLGRAEAFLDALDAVQFDPDHHQGLGLLAQLTQTQFGHLQVGQSGQGVVEAEILELPVLLPKHGHIGEGGDVVAGVTGAVSHHPHPHPGGIDLTGASSVPDLPFPAVVGEQVLPQGGIEPCRLVAGVHDPGIASDQLLLRVAGDGDVGLVAGQDRPAAVGDHEPFLDQGAGPAMEAEPLEALLQLAPQLPQAAALLFGQTAPPLQLPAQQGGQQAGGQTQQQHRPPGGQPGGGVMQGVHQQQPPLAPDVESVGAGMGQDAGRREVAGVVEELGGVGAIAEVQLQVHGLVHPNQRVVQGRPHDIPKRQDGEGPARGSW</sequence>
<evidence type="ECO:0000313" key="2">
    <source>
        <dbReference type="EMBL" id="MEA5391937.1"/>
    </source>
</evidence>
<feature type="compositionally biased region" description="Low complexity" evidence="1">
    <location>
        <begin position="236"/>
        <end position="259"/>
    </location>
</feature>
<organism evidence="2 3">
    <name type="scientific">Cyanobium gracile UHCC 0139</name>
    <dbReference type="NCBI Taxonomy" id="3110308"/>
    <lineage>
        <taxon>Bacteria</taxon>
        <taxon>Bacillati</taxon>
        <taxon>Cyanobacteriota</taxon>
        <taxon>Cyanophyceae</taxon>
        <taxon>Synechococcales</taxon>
        <taxon>Prochlorococcaceae</taxon>
        <taxon>Cyanobium</taxon>
    </lineage>
</organism>
<name>A0ABU5RVY7_9CYAN</name>
<keyword evidence="3" id="KW-1185">Reference proteome</keyword>
<dbReference type="EMBL" id="JAYGHX010000007">
    <property type="protein sequence ID" value="MEA5391937.1"/>
    <property type="molecule type" value="Genomic_DNA"/>
</dbReference>
<proteinExistence type="predicted"/>
<gene>
    <name evidence="2" type="ORF">VB738_11790</name>
</gene>
<feature type="region of interest" description="Disordered" evidence="1">
    <location>
        <begin position="236"/>
        <end position="291"/>
    </location>
</feature>
<evidence type="ECO:0000313" key="3">
    <source>
        <dbReference type="Proteomes" id="UP001304461"/>
    </source>
</evidence>
<evidence type="ECO:0000256" key="1">
    <source>
        <dbReference type="SAM" id="MobiDB-lite"/>
    </source>
</evidence>
<reference evidence="2 3" key="1">
    <citation type="submission" date="2023-12" db="EMBL/GenBank/DDBJ databases">
        <title>Baltic Sea Cyanobacteria.</title>
        <authorList>
            <person name="Delbaje E."/>
            <person name="Fewer D.P."/>
            <person name="Shishido T.K."/>
        </authorList>
    </citation>
    <scope>NUCLEOTIDE SEQUENCE [LARGE SCALE GENOMIC DNA]</scope>
    <source>
        <strain evidence="2 3">UHCC 0139</strain>
    </source>
</reference>
<feature type="compositionally biased region" description="Basic and acidic residues" evidence="1">
    <location>
        <begin position="332"/>
        <end position="344"/>
    </location>
</feature>
<comment type="caution">
    <text evidence="2">The sequence shown here is derived from an EMBL/GenBank/DDBJ whole genome shotgun (WGS) entry which is preliminary data.</text>
</comment>